<evidence type="ECO:0000256" key="3">
    <source>
        <dbReference type="SAM" id="MobiDB-lite"/>
    </source>
</evidence>
<dbReference type="PROSITE" id="PS50948">
    <property type="entry name" value="PAN"/>
    <property type="match status" value="1"/>
</dbReference>
<dbReference type="Gene3D" id="3.90.226.10">
    <property type="entry name" value="2-enoyl-CoA Hydratase, Chain A, domain 1"/>
    <property type="match status" value="1"/>
</dbReference>
<evidence type="ECO:0000313" key="6">
    <source>
        <dbReference type="Proteomes" id="UP000215256"/>
    </source>
</evidence>
<feature type="region of interest" description="Disordered" evidence="3">
    <location>
        <begin position="217"/>
        <end position="236"/>
    </location>
</feature>
<dbReference type="SMART" id="SM00223">
    <property type="entry name" value="APPLE"/>
    <property type="match status" value="2"/>
</dbReference>
<name>A0A248UL68_9HYPH</name>
<evidence type="ECO:0000259" key="4">
    <source>
        <dbReference type="PROSITE" id="PS50948"/>
    </source>
</evidence>
<dbReference type="EMBL" id="CP022604">
    <property type="protein sequence ID" value="ASV87131.1"/>
    <property type="molecule type" value="Genomic_DNA"/>
</dbReference>
<dbReference type="Pfam" id="PF00024">
    <property type="entry name" value="PAN_1"/>
    <property type="match status" value="1"/>
</dbReference>
<evidence type="ECO:0000256" key="1">
    <source>
        <dbReference type="ARBA" id="ARBA00022737"/>
    </source>
</evidence>
<gene>
    <name evidence="5" type="ORF">CES85_2246</name>
</gene>
<dbReference type="RefSeq" id="WP_244923265.1">
    <property type="nucleotide sequence ID" value="NZ_CP022604.1"/>
</dbReference>
<dbReference type="SUPFAM" id="SSF57414">
    <property type="entry name" value="Hairpin loop containing domain-like"/>
    <property type="match status" value="1"/>
</dbReference>
<protein>
    <submittedName>
        <fullName evidence="5">PAN domain protein</fullName>
    </submittedName>
</protein>
<keyword evidence="1" id="KW-0677">Repeat</keyword>
<feature type="domain" description="Apple" evidence="4">
    <location>
        <begin position="268"/>
        <end position="346"/>
    </location>
</feature>
<dbReference type="Pfam" id="PF14295">
    <property type="entry name" value="PAN_4"/>
    <property type="match status" value="1"/>
</dbReference>
<dbReference type="CDD" id="cd01100">
    <property type="entry name" value="APPLE_Factor_XI_like"/>
    <property type="match status" value="2"/>
</dbReference>
<dbReference type="KEGG" id="och:CES85_2246"/>
<dbReference type="Gene3D" id="3.50.4.10">
    <property type="entry name" value="Hepatocyte Growth Factor"/>
    <property type="match status" value="2"/>
</dbReference>
<proteinExistence type="predicted"/>
<organism evidence="5 6">
    <name type="scientific">Ochrobactrum quorumnocens</name>
    <dbReference type="NCBI Taxonomy" id="271865"/>
    <lineage>
        <taxon>Bacteria</taxon>
        <taxon>Pseudomonadati</taxon>
        <taxon>Pseudomonadota</taxon>
        <taxon>Alphaproteobacteria</taxon>
        <taxon>Hyphomicrobiales</taxon>
        <taxon>Brucellaceae</taxon>
        <taxon>Brucella/Ochrobactrum group</taxon>
        <taxon>Ochrobactrum</taxon>
    </lineage>
</organism>
<dbReference type="GO" id="GO:0005576">
    <property type="term" value="C:extracellular region"/>
    <property type="evidence" value="ECO:0007669"/>
    <property type="project" value="InterPro"/>
</dbReference>
<evidence type="ECO:0000256" key="2">
    <source>
        <dbReference type="ARBA" id="ARBA00023157"/>
    </source>
</evidence>
<dbReference type="SUPFAM" id="SSF52096">
    <property type="entry name" value="ClpP/crotonase"/>
    <property type="match status" value="1"/>
</dbReference>
<evidence type="ECO:0000313" key="5">
    <source>
        <dbReference type="EMBL" id="ASV87131.1"/>
    </source>
</evidence>
<keyword evidence="2" id="KW-1015">Disulfide bond</keyword>
<dbReference type="InterPro" id="IPR003609">
    <property type="entry name" value="Pan_app"/>
</dbReference>
<reference evidence="5 6" key="1">
    <citation type="submission" date="2017-07" db="EMBL/GenBank/DDBJ databases">
        <title>Phylogenetic study on the rhizospheric bacterium Ochrobactrum sp. A44.</title>
        <authorList>
            <person name="Krzyzanowska D.M."/>
            <person name="Ossowicki A."/>
            <person name="Rajewska M."/>
            <person name="Maciag T."/>
            <person name="Kaczynski Z."/>
            <person name="Czerwicka M."/>
            <person name="Jafra S."/>
        </authorList>
    </citation>
    <scope>NUCLEOTIDE SEQUENCE [LARGE SCALE GENOMIC DNA]</scope>
    <source>
        <strain evidence="5 6">A44</strain>
    </source>
</reference>
<dbReference type="Proteomes" id="UP000215256">
    <property type="component" value="Chromosome 1"/>
</dbReference>
<dbReference type="InterPro" id="IPR029045">
    <property type="entry name" value="ClpP/crotonase-like_dom_sf"/>
</dbReference>
<accession>A0A248UL68</accession>
<dbReference type="GO" id="GO:0006508">
    <property type="term" value="P:proteolysis"/>
    <property type="evidence" value="ECO:0007669"/>
    <property type="project" value="InterPro"/>
</dbReference>
<sequence length="449" mass="48628">MQKRILVRTSWLMLDHLKMGWVMRKSFVCAVAGILSAFYIIAVGVAFATETSFGPFTVDESKPDVIKMNGIVAPGAALDFRRALRAAPDAKLIILNSDGGNVQAGLLIADDIHQRALATYIPKASKCYSACSYIFLSGKERKADGELGVHQISSDSPDLVGAQLAISDIIEVLSRFDTPPAVMQIMFKTPPNEMHVFSPEEIQRYELNRSVDQRIDVGRPAAGSTSEKNEEDAGTVRPEAGIETIAPAPPPNVEAETLAKLSPLEEFTKRPNRIAVYTGLDLFGEDISSVRVVDAAACAKSCLEMNGQCKAFTFNTNPKVKKGPNCFLKSNEGRADGNSVAFSGRFLSGSESDPEPFSLGMIDPAKALFDDVDLPGGDLSRRPHTSARTPLTCRLACIDNNRCVAFTYVKPKKECWLKGTVGSPKFGKGLVTGVKKYETFAPAKIITLN</sequence>
<dbReference type="AlphaFoldDB" id="A0A248UL68"/>
<dbReference type="InterPro" id="IPR000177">
    <property type="entry name" value="Apple"/>
</dbReference>